<reference evidence="5 6" key="1">
    <citation type="submission" date="2014-02" db="EMBL/GenBank/DDBJ databases">
        <title>The genome sequence of the entomopathogenic fungus Metarhizium robertsii ARSEF 2575.</title>
        <authorList>
            <person name="Giuliano Garisto Donzelli B."/>
            <person name="Roe B.A."/>
            <person name="Macmil S.L."/>
            <person name="Krasnoff S.B."/>
            <person name="Gibson D.M."/>
        </authorList>
    </citation>
    <scope>NUCLEOTIDE SEQUENCE [LARGE SCALE GENOMIC DNA]</scope>
    <source>
        <strain evidence="5 6">ARSEF 2575</strain>
    </source>
</reference>
<dbReference type="SUPFAM" id="SSF56176">
    <property type="entry name" value="FAD-binding/transporter-associated domain-like"/>
    <property type="match status" value="1"/>
</dbReference>
<evidence type="ECO:0000259" key="4">
    <source>
        <dbReference type="PROSITE" id="PS51387"/>
    </source>
</evidence>
<feature type="chain" id="PRO_5001991899" evidence="3">
    <location>
        <begin position="19"/>
        <end position="575"/>
    </location>
</feature>
<gene>
    <name evidence="5" type="ORF">X797_009146</name>
</gene>
<organism evidence="5 6">
    <name type="scientific">Metarhizium robertsii</name>
    <dbReference type="NCBI Taxonomy" id="568076"/>
    <lineage>
        <taxon>Eukaryota</taxon>
        <taxon>Fungi</taxon>
        <taxon>Dikarya</taxon>
        <taxon>Ascomycota</taxon>
        <taxon>Pezizomycotina</taxon>
        <taxon>Sordariomycetes</taxon>
        <taxon>Hypocreomycetidae</taxon>
        <taxon>Hypocreales</taxon>
        <taxon>Clavicipitaceae</taxon>
        <taxon>Metarhizium</taxon>
    </lineage>
</organism>
<dbReference type="GO" id="GO:0016491">
    <property type="term" value="F:oxidoreductase activity"/>
    <property type="evidence" value="ECO:0007669"/>
    <property type="project" value="UniProtKB-KW"/>
</dbReference>
<keyword evidence="2" id="KW-0560">Oxidoreductase</keyword>
<proteinExistence type="inferred from homology"/>
<dbReference type="InterPro" id="IPR016169">
    <property type="entry name" value="FAD-bd_PCMH_sub2"/>
</dbReference>
<evidence type="ECO:0000313" key="5">
    <source>
        <dbReference type="EMBL" id="EXU97762.1"/>
    </source>
</evidence>
<feature type="domain" description="FAD-binding PCMH-type" evidence="4">
    <location>
        <begin position="122"/>
        <end position="305"/>
    </location>
</feature>
<dbReference type="Proteomes" id="UP000030151">
    <property type="component" value="Unassembled WGS sequence"/>
</dbReference>
<evidence type="ECO:0000256" key="3">
    <source>
        <dbReference type="SAM" id="SignalP"/>
    </source>
</evidence>
<evidence type="ECO:0000256" key="2">
    <source>
        <dbReference type="ARBA" id="ARBA00023002"/>
    </source>
</evidence>
<dbReference type="AlphaFoldDB" id="A0A0A1UR61"/>
<dbReference type="InterPro" id="IPR012951">
    <property type="entry name" value="BBE"/>
</dbReference>
<comment type="caution">
    <text evidence="5">The sequence shown here is derived from an EMBL/GenBank/DDBJ whole genome shotgun (WGS) entry which is preliminary data.</text>
</comment>
<sequence>MARSTITLCSFLASTAFAAGTWTPSQIRDLNQTLGGRVQVLEPFARPCFSIYEGRPAGRDADECRELQDKYASPTFRSQFAGAYMYEESSMCASNASSTDKCLLDAANPRDEAAYRGVSCNQGNVPAYYVEVRDANDAVEAFRHAGRGGGRLVIKNSGHSFQEDSSQKGALMLWTRRLQSLVRDDKFVPEGCPAGDTHDTITAGAGVNCGEAYAFADRHNATMLCAYSPTVGVSGGWVQNGGHSVMSTTLGLGADRVVQFTVVTPDGRLRVANRCKNADLFWALRGGGGGTFGLVVDSTHRVEPRMPVAVASVAVDAGNRDHVYGFMETLVDSALDLARDGWGGHIYGNSIVYLTPAIQSLARARQSVDRIVRFAEEHGGSANVSIAPSFYAFFEEYVLGGAFSVGTLNILNTRLVPATVFATPALVARFKRHLRDVVDAGGLPYVPVVGPYMYGAATDGTSVQPAWRTALWEYGNPAAWTWNSTFDERLAVVRDMQRQTAELVSLTPGGGTYRNEGNPFNPDWRHEYYGAPYDRLLRIKNKYDPAGLLKCWKCIGWTDEDAKQSCYSAFDGVKA</sequence>
<accession>A0A0A1UR61</accession>
<dbReference type="EMBL" id="JELW01000033">
    <property type="protein sequence ID" value="EXU97762.1"/>
    <property type="molecule type" value="Genomic_DNA"/>
</dbReference>
<evidence type="ECO:0000313" key="6">
    <source>
        <dbReference type="Proteomes" id="UP000030151"/>
    </source>
</evidence>
<dbReference type="InterPro" id="IPR006094">
    <property type="entry name" value="Oxid_FAD_bind_N"/>
</dbReference>
<dbReference type="Gene3D" id="3.30.465.10">
    <property type="match status" value="2"/>
</dbReference>
<dbReference type="Pfam" id="PF08031">
    <property type="entry name" value="BBE"/>
    <property type="match status" value="1"/>
</dbReference>
<dbReference type="PANTHER" id="PTHR13878:SF91">
    <property type="entry name" value="FAD BINDING DOMAIN PROTEIN (AFU_ORTHOLOGUE AFUA_6G12070)-RELATED"/>
    <property type="match status" value="1"/>
</dbReference>
<dbReference type="PANTHER" id="PTHR13878">
    <property type="entry name" value="GULONOLACTONE OXIDASE"/>
    <property type="match status" value="1"/>
</dbReference>
<dbReference type="PROSITE" id="PS51387">
    <property type="entry name" value="FAD_PCMH"/>
    <property type="match status" value="1"/>
</dbReference>
<dbReference type="InterPro" id="IPR036318">
    <property type="entry name" value="FAD-bd_PCMH-like_sf"/>
</dbReference>
<keyword evidence="3" id="KW-0732">Signal</keyword>
<dbReference type="InterPro" id="IPR050432">
    <property type="entry name" value="FAD-linked_Oxidoreductases_BP"/>
</dbReference>
<comment type="similarity">
    <text evidence="1">Belongs to the oxygen-dependent FAD-linked oxidoreductase family.</text>
</comment>
<protein>
    <submittedName>
        <fullName evidence="5">FAD/FMN-binding dehydrogenase</fullName>
    </submittedName>
</protein>
<feature type="signal peptide" evidence="3">
    <location>
        <begin position="1"/>
        <end position="18"/>
    </location>
</feature>
<dbReference type="OrthoDB" id="9983560at2759"/>
<dbReference type="Pfam" id="PF01565">
    <property type="entry name" value="FAD_binding_4"/>
    <property type="match status" value="1"/>
</dbReference>
<dbReference type="HOGENOM" id="CLU_018354_4_0_1"/>
<dbReference type="InterPro" id="IPR016166">
    <property type="entry name" value="FAD-bd_PCMH"/>
</dbReference>
<dbReference type="GO" id="GO:0071949">
    <property type="term" value="F:FAD binding"/>
    <property type="evidence" value="ECO:0007669"/>
    <property type="project" value="InterPro"/>
</dbReference>
<name>A0A0A1UR61_9HYPO</name>
<evidence type="ECO:0000256" key="1">
    <source>
        <dbReference type="ARBA" id="ARBA00005466"/>
    </source>
</evidence>
<dbReference type="eggNOG" id="ENOG502QQWK">
    <property type="taxonomic scope" value="Eukaryota"/>
</dbReference>